<dbReference type="Gene3D" id="3.30.450.40">
    <property type="match status" value="1"/>
</dbReference>
<dbReference type="InterPro" id="IPR013656">
    <property type="entry name" value="PAS_4"/>
</dbReference>
<dbReference type="PANTHER" id="PTHR45138">
    <property type="entry name" value="REGULATORY COMPONENTS OF SENSORY TRANSDUCTION SYSTEM"/>
    <property type="match status" value="1"/>
</dbReference>
<dbReference type="InterPro" id="IPR029787">
    <property type="entry name" value="Nucleotide_cyclase"/>
</dbReference>
<comment type="catalytic activity">
    <reaction evidence="2">
        <text>2 GTP = 3',3'-c-di-GMP + 2 diphosphate</text>
        <dbReference type="Rhea" id="RHEA:24898"/>
        <dbReference type="ChEBI" id="CHEBI:33019"/>
        <dbReference type="ChEBI" id="CHEBI:37565"/>
        <dbReference type="ChEBI" id="CHEBI:58805"/>
        <dbReference type="EC" id="2.7.7.65"/>
    </reaction>
</comment>
<evidence type="ECO:0000259" key="4">
    <source>
        <dbReference type="PROSITE" id="PS50113"/>
    </source>
</evidence>
<protein>
    <recommendedName>
        <fullName evidence="1">diguanylate cyclase</fullName>
        <ecNumber evidence="1">2.7.7.65</ecNumber>
    </recommendedName>
</protein>
<dbReference type="SUPFAM" id="SSF55781">
    <property type="entry name" value="GAF domain-like"/>
    <property type="match status" value="1"/>
</dbReference>
<dbReference type="PROSITE" id="PS50113">
    <property type="entry name" value="PAC"/>
    <property type="match status" value="1"/>
</dbReference>
<dbReference type="STRING" id="526222.Desal_0916"/>
<dbReference type="InterPro" id="IPR035965">
    <property type="entry name" value="PAS-like_dom_sf"/>
</dbReference>
<evidence type="ECO:0000313" key="6">
    <source>
        <dbReference type="EMBL" id="ACS78981.1"/>
    </source>
</evidence>
<reference evidence="6 7" key="1">
    <citation type="submission" date="2009-06" db="EMBL/GenBank/DDBJ databases">
        <title>Complete sequence of Desulfovibrio salexigens DSM 2638.</title>
        <authorList>
            <consortium name="US DOE Joint Genome Institute"/>
            <person name="Lucas S."/>
            <person name="Copeland A."/>
            <person name="Lapidus A."/>
            <person name="Glavina del Rio T."/>
            <person name="Tice H."/>
            <person name="Bruce D."/>
            <person name="Goodwin L."/>
            <person name="Pitluck S."/>
            <person name="Munk A.C."/>
            <person name="Brettin T."/>
            <person name="Detter J.C."/>
            <person name="Han C."/>
            <person name="Tapia R."/>
            <person name="Larimer F."/>
            <person name="Land M."/>
            <person name="Hauser L."/>
            <person name="Kyrpides N."/>
            <person name="Anderson I."/>
            <person name="Wall J.D."/>
            <person name="Arkin A.P."/>
            <person name="Dehal P."/>
            <person name="Chivian D."/>
            <person name="Giles B."/>
            <person name="Hazen T.C."/>
        </authorList>
    </citation>
    <scope>NUCLEOTIDE SEQUENCE [LARGE SCALE GENOMIC DNA]</scope>
    <source>
        <strain evidence="7">ATCC 14822 / DSM 2638 / NCIMB 8403 / VKM B-1763</strain>
    </source>
</reference>
<dbReference type="InterPro" id="IPR043128">
    <property type="entry name" value="Rev_trsase/Diguanyl_cyclase"/>
</dbReference>
<dbReference type="SMART" id="SM00267">
    <property type="entry name" value="GGDEF"/>
    <property type="match status" value="1"/>
</dbReference>
<evidence type="ECO:0000313" key="7">
    <source>
        <dbReference type="Proteomes" id="UP000002601"/>
    </source>
</evidence>
<evidence type="ECO:0000256" key="2">
    <source>
        <dbReference type="ARBA" id="ARBA00034247"/>
    </source>
</evidence>
<dbReference type="KEGG" id="dsa:Desal_0916"/>
<dbReference type="PROSITE" id="PS50112">
    <property type="entry name" value="PAS"/>
    <property type="match status" value="1"/>
</dbReference>
<dbReference type="AlphaFoldDB" id="C6BZS4"/>
<feature type="domain" description="GGDEF" evidence="5">
    <location>
        <begin position="500"/>
        <end position="632"/>
    </location>
</feature>
<dbReference type="eggNOG" id="COG3706">
    <property type="taxonomic scope" value="Bacteria"/>
</dbReference>
<dbReference type="PANTHER" id="PTHR45138:SF9">
    <property type="entry name" value="DIGUANYLATE CYCLASE DGCM-RELATED"/>
    <property type="match status" value="1"/>
</dbReference>
<feature type="domain" description="PAS" evidence="3">
    <location>
        <begin position="14"/>
        <end position="78"/>
    </location>
</feature>
<dbReference type="SUPFAM" id="SSF55073">
    <property type="entry name" value="Nucleotide cyclase"/>
    <property type="match status" value="1"/>
</dbReference>
<dbReference type="InterPro" id="IPR029016">
    <property type="entry name" value="GAF-like_dom_sf"/>
</dbReference>
<name>C6BZS4_MARSD</name>
<dbReference type="SMART" id="SM00065">
    <property type="entry name" value="GAF"/>
    <property type="match status" value="1"/>
</dbReference>
<dbReference type="EC" id="2.7.7.65" evidence="1"/>
<sequence length="635" mass="72340">MFYLNNLFQDLFAKNSLCRKFIASSPDVIVITNEEGIVLAGNSRAAEMFGYVDEATIPLSVNDNYKYPEDRERLMNLLSSGEVVKDFEAEVLDRDGNSIFTSISVSAMDVGGMRVFVAIVRDISERKKTQLNEIRFETLATLSGMADADYNQIYDFALEAAVRITRSEIGYIYFVNEDESELRLYAWSRKVMPQCSVELIPDIYHVKDVGIWGEAIRQRRPMILNDYAACGAKKGLPKGHVPIKRHMNVPLFDDGKIVLLVGVGNKEDEYDDEDVRQLTLMMDGMWNIVRRKQADEALRQAYAEMEGKVEERTKELRRALGDLRQVNSAMANEVGQRRLAEQRLRQFERLVELSPDMVSLLDSDYRYVMVNDSYVRFFDKPKEYFLGRPVYEVTGKDVFDDRSKKLIDSAFAGQTTGFEAWVDLPLVGKRFFSVTYHPVDSVVGDGRLVSITAHDITEQKEMLEEVKRLASTDYLTGAHNRRHFMSRAETELDRLTRYGGELYLMMLDIDHFKNINDTYGHSVGDVVLKEMVKCCIETLRTSDVFGRLGGEEFAALLVHGSIDSAIQVAERLREAIEDMEVRIGRHVVKLTVSIGLTMVCADEDIEIALKHADKCLYQAKEQGRNRVVSYCKKGS</sequence>
<dbReference type="Proteomes" id="UP000002601">
    <property type="component" value="Chromosome"/>
</dbReference>
<dbReference type="Pfam" id="PF08448">
    <property type="entry name" value="PAS_4"/>
    <property type="match status" value="1"/>
</dbReference>
<dbReference type="OrthoDB" id="5494569at2"/>
<dbReference type="CDD" id="cd00130">
    <property type="entry name" value="PAS"/>
    <property type="match status" value="1"/>
</dbReference>
<dbReference type="EMBL" id="CP001649">
    <property type="protein sequence ID" value="ACS78981.1"/>
    <property type="molecule type" value="Genomic_DNA"/>
</dbReference>
<dbReference type="SUPFAM" id="SSF55785">
    <property type="entry name" value="PYP-like sensor domain (PAS domain)"/>
    <property type="match status" value="2"/>
</dbReference>
<dbReference type="CDD" id="cd01949">
    <property type="entry name" value="GGDEF"/>
    <property type="match status" value="1"/>
</dbReference>
<dbReference type="Gene3D" id="3.30.70.270">
    <property type="match status" value="1"/>
</dbReference>
<dbReference type="InterPro" id="IPR000160">
    <property type="entry name" value="GGDEF_dom"/>
</dbReference>
<feature type="domain" description="PAC" evidence="4">
    <location>
        <begin position="85"/>
        <end position="135"/>
    </location>
</feature>
<dbReference type="FunFam" id="3.30.70.270:FF:000001">
    <property type="entry name" value="Diguanylate cyclase domain protein"/>
    <property type="match status" value="1"/>
</dbReference>
<accession>C6BZS4</accession>
<evidence type="ECO:0000259" key="5">
    <source>
        <dbReference type="PROSITE" id="PS50887"/>
    </source>
</evidence>
<evidence type="ECO:0000259" key="3">
    <source>
        <dbReference type="PROSITE" id="PS50112"/>
    </source>
</evidence>
<dbReference type="InterPro" id="IPR000014">
    <property type="entry name" value="PAS"/>
</dbReference>
<gene>
    <name evidence="6" type="ordered locus">Desal_0916</name>
</gene>
<dbReference type="InterPro" id="IPR003018">
    <property type="entry name" value="GAF"/>
</dbReference>
<dbReference type="Pfam" id="PF00990">
    <property type="entry name" value="GGDEF"/>
    <property type="match status" value="1"/>
</dbReference>
<dbReference type="SMART" id="SM00091">
    <property type="entry name" value="PAS"/>
    <property type="match status" value="2"/>
</dbReference>
<dbReference type="HOGENOM" id="CLU_430686_0_0_7"/>
<dbReference type="InterPro" id="IPR000700">
    <property type="entry name" value="PAS-assoc_C"/>
</dbReference>
<dbReference type="InterPro" id="IPR050469">
    <property type="entry name" value="Diguanylate_Cyclase"/>
</dbReference>
<dbReference type="PROSITE" id="PS50887">
    <property type="entry name" value="GGDEF"/>
    <property type="match status" value="1"/>
</dbReference>
<proteinExistence type="predicted"/>
<dbReference type="GO" id="GO:0052621">
    <property type="term" value="F:diguanylate cyclase activity"/>
    <property type="evidence" value="ECO:0007669"/>
    <property type="project" value="UniProtKB-EC"/>
</dbReference>
<evidence type="ECO:0000256" key="1">
    <source>
        <dbReference type="ARBA" id="ARBA00012528"/>
    </source>
</evidence>
<dbReference type="NCBIfam" id="TIGR00254">
    <property type="entry name" value="GGDEF"/>
    <property type="match status" value="1"/>
</dbReference>
<dbReference type="Gene3D" id="3.30.450.20">
    <property type="entry name" value="PAS domain"/>
    <property type="match status" value="2"/>
</dbReference>
<dbReference type="NCBIfam" id="TIGR00229">
    <property type="entry name" value="sensory_box"/>
    <property type="match status" value="2"/>
</dbReference>
<dbReference type="Pfam" id="PF13426">
    <property type="entry name" value="PAS_9"/>
    <property type="match status" value="1"/>
</dbReference>
<keyword evidence="7" id="KW-1185">Reference proteome</keyword>
<dbReference type="eggNOG" id="COG2205">
    <property type="taxonomic scope" value="Bacteria"/>
</dbReference>
<dbReference type="Pfam" id="PF13185">
    <property type="entry name" value="GAF_2"/>
    <property type="match status" value="1"/>
</dbReference>
<organism evidence="6 7">
    <name type="scientific">Maridesulfovibrio salexigens (strain ATCC 14822 / DSM 2638 / NCIMB 8403 / VKM B-1763)</name>
    <name type="common">Desulfovibrio salexigens</name>
    <dbReference type="NCBI Taxonomy" id="526222"/>
    <lineage>
        <taxon>Bacteria</taxon>
        <taxon>Pseudomonadati</taxon>
        <taxon>Thermodesulfobacteriota</taxon>
        <taxon>Desulfovibrionia</taxon>
        <taxon>Desulfovibrionales</taxon>
        <taxon>Desulfovibrionaceae</taxon>
        <taxon>Maridesulfovibrio</taxon>
    </lineage>
</organism>